<gene>
    <name evidence="2" type="ORF">SAMN05660293_05515</name>
</gene>
<evidence type="ECO:0000313" key="2">
    <source>
        <dbReference type="EMBL" id="SKC19669.1"/>
    </source>
</evidence>
<name>A0A1T5HGC6_9BACT</name>
<dbReference type="InterPro" id="IPR017850">
    <property type="entry name" value="Alkaline_phosphatase_core_sf"/>
</dbReference>
<organism evidence="2 3">
    <name type="scientific">Dyadobacter psychrophilus</name>
    <dbReference type="NCBI Taxonomy" id="651661"/>
    <lineage>
        <taxon>Bacteria</taxon>
        <taxon>Pseudomonadati</taxon>
        <taxon>Bacteroidota</taxon>
        <taxon>Cytophagia</taxon>
        <taxon>Cytophagales</taxon>
        <taxon>Spirosomataceae</taxon>
        <taxon>Dyadobacter</taxon>
    </lineage>
</organism>
<feature type="signal peptide" evidence="1">
    <location>
        <begin position="1"/>
        <end position="19"/>
    </location>
</feature>
<sequence length="360" mass="40485">MKKIIFFVLLAAASTLASAQKTPGNVVVVTLDGLRWQELFNGADSLLTFDKAAGYNTRYIQGKFWAGSSKVRREKLMPFMWTRIFSKGVLLGNRTLGSQVNVSNPHWFSYPGYNEIFTGFADSTVNSNAKSPNKNENVFEFLNKLPEFKGKTASFASWDVFSSIFNEKRSGFLVNDGFRDLPGKLTEKQIALNRLQHELPDLFHGSERLDVTTFRIGLEYMKINKPKLIHFGFGDTDEFAHGGLYDFYLDAAHKSDAWIKELWEHIESDPFYAGKTTLIITTDHGRGQAKQGLWKDHGRQVDGSDQIWIALIGPSINFQGESTLKAQYYQGQIAATIAKLAGKEFKANHPVMQPLPVIAK</sequence>
<keyword evidence="1" id="KW-0732">Signal</keyword>
<dbReference type="RefSeq" id="WP_082217936.1">
    <property type="nucleotide sequence ID" value="NZ_FUZA01000014.1"/>
</dbReference>
<dbReference type="STRING" id="651661.SAMN05660293_05515"/>
<dbReference type="Gene3D" id="3.40.720.10">
    <property type="entry name" value="Alkaline Phosphatase, subunit A"/>
    <property type="match status" value="1"/>
</dbReference>
<proteinExistence type="predicted"/>
<dbReference type="AlphaFoldDB" id="A0A1T5HGC6"/>
<evidence type="ECO:0000313" key="3">
    <source>
        <dbReference type="Proteomes" id="UP000190897"/>
    </source>
</evidence>
<dbReference type="Proteomes" id="UP000190897">
    <property type="component" value="Unassembled WGS sequence"/>
</dbReference>
<dbReference type="EMBL" id="FUZA01000014">
    <property type="protein sequence ID" value="SKC19669.1"/>
    <property type="molecule type" value="Genomic_DNA"/>
</dbReference>
<keyword evidence="3" id="KW-1185">Reference proteome</keyword>
<dbReference type="SUPFAM" id="SSF53649">
    <property type="entry name" value="Alkaline phosphatase-like"/>
    <property type="match status" value="1"/>
</dbReference>
<protein>
    <submittedName>
        <fullName evidence="2">Type I phosphodiesterase / nucleotide pyrophosphatase</fullName>
    </submittedName>
</protein>
<reference evidence="3" key="1">
    <citation type="submission" date="2017-02" db="EMBL/GenBank/DDBJ databases">
        <authorList>
            <person name="Varghese N."/>
            <person name="Submissions S."/>
        </authorList>
    </citation>
    <scope>NUCLEOTIDE SEQUENCE [LARGE SCALE GENOMIC DNA]</scope>
    <source>
        <strain evidence="3">DSM 22270</strain>
    </source>
</reference>
<feature type="chain" id="PRO_5012752744" evidence="1">
    <location>
        <begin position="20"/>
        <end position="360"/>
    </location>
</feature>
<evidence type="ECO:0000256" key="1">
    <source>
        <dbReference type="SAM" id="SignalP"/>
    </source>
</evidence>
<accession>A0A1T5HGC6</accession>
<dbReference type="OrthoDB" id="9791578at2"/>